<comment type="pathway">
    <text evidence="2 13">Cofactor biosynthesis; NAD(+) biosynthesis; iminoaspartate from L-aspartate (oxidase route): step 1/1.</text>
</comment>
<evidence type="ECO:0000256" key="8">
    <source>
        <dbReference type="ARBA" id="ARBA00022827"/>
    </source>
</evidence>
<dbReference type="GO" id="GO:0005737">
    <property type="term" value="C:cytoplasm"/>
    <property type="evidence" value="ECO:0007669"/>
    <property type="project" value="UniProtKB-SubCell"/>
</dbReference>
<evidence type="ECO:0000256" key="10">
    <source>
        <dbReference type="ARBA" id="ARBA00048305"/>
    </source>
</evidence>
<dbReference type="PANTHER" id="PTHR42716:SF2">
    <property type="entry name" value="L-ASPARTATE OXIDASE, CHLOROPLASTIC"/>
    <property type="match status" value="1"/>
</dbReference>
<dbReference type="PIRSF" id="PIRSF000171">
    <property type="entry name" value="SDHA_APRA_LASPO"/>
    <property type="match status" value="1"/>
</dbReference>
<keyword evidence="9 13" id="KW-0560">Oxidoreductase</keyword>
<dbReference type="SUPFAM" id="SSF56425">
    <property type="entry name" value="Succinate dehydrogenase/fumarate reductase flavoprotein, catalytic domain"/>
    <property type="match status" value="1"/>
</dbReference>
<keyword evidence="17" id="KW-1185">Reference proteome</keyword>
<dbReference type="Proteomes" id="UP000626844">
    <property type="component" value="Unassembled WGS sequence"/>
</dbReference>
<dbReference type="InterPro" id="IPR027477">
    <property type="entry name" value="Succ_DH/fumarate_Rdtase_cat_sf"/>
</dbReference>
<dbReference type="EMBL" id="JACXAI010000016">
    <property type="protein sequence ID" value="MBD1381216.1"/>
    <property type="molecule type" value="Genomic_DNA"/>
</dbReference>
<evidence type="ECO:0000313" key="16">
    <source>
        <dbReference type="EMBL" id="MBD1381216.1"/>
    </source>
</evidence>
<dbReference type="RefSeq" id="WP_191158810.1">
    <property type="nucleotide sequence ID" value="NZ_JACXAI010000016.1"/>
</dbReference>
<comment type="catalytic activity">
    <reaction evidence="10">
        <text>L-aspartate + O2 = iminosuccinate + H2O2</text>
        <dbReference type="Rhea" id="RHEA:25876"/>
        <dbReference type="ChEBI" id="CHEBI:15379"/>
        <dbReference type="ChEBI" id="CHEBI:16240"/>
        <dbReference type="ChEBI" id="CHEBI:29991"/>
        <dbReference type="ChEBI" id="CHEBI:77875"/>
        <dbReference type="EC" id="1.4.3.16"/>
    </reaction>
    <physiologicalReaction direction="left-to-right" evidence="10">
        <dbReference type="Rhea" id="RHEA:25877"/>
    </physiologicalReaction>
</comment>
<evidence type="ECO:0000256" key="9">
    <source>
        <dbReference type="ARBA" id="ARBA00023002"/>
    </source>
</evidence>
<evidence type="ECO:0000256" key="4">
    <source>
        <dbReference type="ARBA" id="ARBA00012173"/>
    </source>
</evidence>
<comment type="similarity">
    <text evidence="3 13">Belongs to the FAD-dependent oxidoreductase 2 family. NadB subfamily.</text>
</comment>
<evidence type="ECO:0000256" key="3">
    <source>
        <dbReference type="ARBA" id="ARBA00008562"/>
    </source>
</evidence>
<proteinExistence type="inferred from homology"/>
<feature type="active site" description="Proton acceptor" evidence="12">
    <location>
        <position position="272"/>
    </location>
</feature>
<dbReference type="InterPro" id="IPR003953">
    <property type="entry name" value="FAD-dep_OxRdtase_2_FAD-bd"/>
</dbReference>
<evidence type="ECO:0000256" key="5">
    <source>
        <dbReference type="ARBA" id="ARBA00021901"/>
    </source>
</evidence>
<dbReference type="FunFam" id="3.90.700.10:FF:000002">
    <property type="entry name" value="L-aspartate oxidase"/>
    <property type="match status" value="1"/>
</dbReference>
<dbReference type="InterPro" id="IPR036188">
    <property type="entry name" value="FAD/NAD-bd_sf"/>
</dbReference>
<dbReference type="GO" id="GO:0033765">
    <property type="term" value="F:steroid dehydrogenase activity, acting on the CH-CH group of donors"/>
    <property type="evidence" value="ECO:0007669"/>
    <property type="project" value="UniProtKB-ARBA"/>
</dbReference>
<dbReference type="AlphaFoldDB" id="A0A926NNU5"/>
<dbReference type="SUPFAM" id="SSF51905">
    <property type="entry name" value="FAD/NAD(P)-binding domain"/>
    <property type="match status" value="1"/>
</dbReference>
<dbReference type="Gene3D" id="3.50.50.60">
    <property type="entry name" value="FAD/NAD(P)-binding domain"/>
    <property type="match status" value="1"/>
</dbReference>
<evidence type="ECO:0000256" key="6">
    <source>
        <dbReference type="ARBA" id="ARBA00022630"/>
    </source>
</evidence>
<name>A0A926NNU5_9BACI</name>
<evidence type="ECO:0000259" key="14">
    <source>
        <dbReference type="Pfam" id="PF00890"/>
    </source>
</evidence>
<dbReference type="InterPro" id="IPR005288">
    <property type="entry name" value="NadB"/>
</dbReference>
<organism evidence="16 17">
    <name type="scientific">Metabacillus arenae</name>
    <dbReference type="NCBI Taxonomy" id="2771434"/>
    <lineage>
        <taxon>Bacteria</taxon>
        <taxon>Bacillati</taxon>
        <taxon>Bacillota</taxon>
        <taxon>Bacilli</taxon>
        <taxon>Bacillales</taxon>
        <taxon>Bacillaceae</taxon>
        <taxon>Metabacillus</taxon>
    </lineage>
</organism>
<dbReference type="Gene3D" id="3.90.700.10">
    <property type="entry name" value="Succinate dehydrogenase/fumarate reductase flavoprotein, catalytic domain"/>
    <property type="match status" value="1"/>
</dbReference>
<dbReference type="Pfam" id="PF00890">
    <property type="entry name" value="FAD_binding_2"/>
    <property type="match status" value="1"/>
</dbReference>
<keyword evidence="6 13" id="KW-0285">Flavoprotein</keyword>
<protein>
    <recommendedName>
        <fullName evidence="5 11">L-aspartate oxidase</fullName>
        <ecNumber evidence="4 11">1.4.3.16</ecNumber>
    </recommendedName>
</protein>
<keyword evidence="8 13" id="KW-0274">FAD</keyword>
<dbReference type="GO" id="GO:0008734">
    <property type="term" value="F:L-aspartate oxidase activity"/>
    <property type="evidence" value="ECO:0007669"/>
    <property type="project" value="UniProtKB-UniRule"/>
</dbReference>
<dbReference type="EC" id="1.4.3.16" evidence="4 11"/>
<dbReference type="NCBIfam" id="NF005978">
    <property type="entry name" value="PRK08071.1"/>
    <property type="match status" value="1"/>
</dbReference>
<gene>
    <name evidence="16" type="primary">nadB</name>
    <name evidence="16" type="ORF">IC621_13330</name>
</gene>
<dbReference type="NCBIfam" id="TIGR00551">
    <property type="entry name" value="nadB"/>
    <property type="match status" value="1"/>
</dbReference>
<dbReference type="Pfam" id="PF02910">
    <property type="entry name" value="Succ_DH_flav_C"/>
    <property type="match status" value="1"/>
</dbReference>
<evidence type="ECO:0000256" key="13">
    <source>
        <dbReference type="RuleBase" id="RU362049"/>
    </source>
</evidence>
<evidence type="ECO:0000313" key="17">
    <source>
        <dbReference type="Proteomes" id="UP000626844"/>
    </source>
</evidence>
<dbReference type="PRINTS" id="PR00368">
    <property type="entry name" value="FADPNR"/>
</dbReference>
<comment type="subcellular location">
    <subcellularLocation>
        <location evidence="13">Cytoplasm</location>
    </subcellularLocation>
</comment>
<accession>A0A926NNU5</accession>
<evidence type="ECO:0000256" key="2">
    <source>
        <dbReference type="ARBA" id="ARBA00004950"/>
    </source>
</evidence>
<reference evidence="16" key="1">
    <citation type="submission" date="2020-09" db="EMBL/GenBank/DDBJ databases">
        <title>A novel bacterium of genus Bacillus, isolated from South China Sea.</title>
        <authorList>
            <person name="Huang H."/>
            <person name="Mo K."/>
            <person name="Hu Y."/>
        </authorList>
    </citation>
    <scope>NUCLEOTIDE SEQUENCE</scope>
    <source>
        <strain evidence="16">IB182487</strain>
    </source>
</reference>
<evidence type="ECO:0000256" key="7">
    <source>
        <dbReference type="ARBA" id="ARBA00022642"/>
    </source>
</evidence>
<feature type="domain" description="Fumarate reductase/succinate dehydrogenase flavoprotein-like C-terminal" evidence="15">
    <location>
        <begin position="414"/>
        <end position="515"/>
    </location>
</feature>
<dbReference type="InterPro" id="IPR015939">
    <property type="entry name" value="Fum_Rdtase/Succ_DH_flav-like_C"/>
</dbReference>
<dbReference type="GO" id="GO:0034628">
    <property type="term" value="P:'de novo' NAD+ biosynthetic process from L-aspartate"/>
    <property type="evidence" value="ECO:0007669"/>
    <property type="project" value="TreeGrafter"/>
</dbReference>
<evidence type="ECO:0000256" key="1">
    <source>
        <dbReference type="ARBA" id="ARBA00001974"/>
    </source>
</evidence>
<dbReference type="Gene3D" id="1.20.58.100">
    <property type="entry name" value="Fumarate reductase/succinate dehydrogenase flavoprotein-like, C-terminal domain"/>
    <property type="match status" value="1"/>
</dbReference>
<comment type="caution">
    <text evidence="16">The sequence shown here is derived from an EMBL/GenBank/DDBJ whole genome shotgun (WGS) entry which is preliminary data.</text>
</comment>
<comment type="function">
    <text evidence="13">Catalyzes the oxidation of L-aspartate to iminoaspartate.</text>
</comment>
<evidence type="ECO:0000256" key="11">
    <source>
        <dbReference type="NCBIfam" id="TIGR00551"/>
    </source>
</evidence>
<sequence>MPRSDILIIGSGIAALTVAYHTCKTYNVTILTKGALKSSNSALAQGGVAAVVSDTDTWQSHYKDTVTAGCYHNEEALTKYLVKQGKEEILSLFKKGVPFDIDRAGNLLLGKEGAHSLNRIVHAGGDATGKALVDFMSERIKGKVRIHEHTMALNLMKKNQRCVGAIARNKEGELIEYSAQHIVLASGGCGQLYTHTSNHSFMTGDGLAMAYRAGAELVDLEFIQFHPTMLTLKGATIGLISEAVRGEGAVLVDEQGRRVMEGIHPLEDLAPRDVVSRRIFSCIKEGRTVFLNIQHIQNFKVRFPTIAKMCSDHGVDLKKGLLPVSPGMHFHMGGIKSNLSGETSVPNLYAVGEAACTGVHGANRLASNSLLEGIVFGKRVAEVICSKPREQTKSENSLRKETSGLLSISLPAKSEIQKMMTNYVGIVREQSGLQIILDWFESMISPLLFQPINVNNFTNEQFERLNMLTLGYLISRSAMQRTESRGAHFRADFNRKDDRKWLKKQVAHNKQVNLKQEVLIGVN</sequence>
<feature type="domain" description="FAD-dependent oxidoreductase 2 FAD-binding" evidence="14">
    <location>
        <begin position="5"/>
        <end position="370"/>
    </location>
</feature>
<evidence type="ECO:0000259" key="15">
    <source>
        <dbReference type="Pfam" id="PF02910"/>
    </source>
</evidence>
<keyword evidence="7 13" id="KW-0662">Pyridine nucleotide biosynthesis</keyword>
<comment type="cofactor">
    <cofactor evidence="1 13">
        <name>FAD</name>
        <dbReference type="ChEBI" id="CHEBI:57692"/>
    </cofactor>
</comment>
<dbReference type="PANTHER" id="PTHR42716">
    <property type="entry name" value="L-ASPARTATE OXIDASE"/>
    <property type="match status" value="1"/>
</dbReference>
<dbReference type="InterPro" id="IPR037099">
    <property type="entry name" value="Fum_R/Succ_DH_flav-like_C_sf"/>
</dbReference>
<dbReference type="SUPFAM" id="SSF46977">
    <property type="entry name" value="Succinate dehydrogenase/fumarate reductase flavoprotein C-terminal domain"/>
    <property type="match status" value="1"/>
</dbReference>
<evidence type="ECO:0000256" key="12">
    <source>
        <dbReference type="PIRSR" id="PIRSR000171-1"/>
    </source>
</evidence>